<reference evidence="2 3" key="1">
    <citation type="journal article" date="2012" name="Genome Biol.">
        <title>Genome and low-iron response of an oceanic diatom adapted to chronic iron limitation.</title>
        <authorList>
            <person name="Lommer M."/>
            <person name="Specht M."/>
            <person name="Roy A.S."/>
            <person name="Kraemer L."/>
            <person name="Andreson R."/>
            <person name="Gutowska M.A."/>
            <person name="Wolf J."/>
            <person name="Bergner S.V."/>
            <person name="Schilhabel M.B."/>
            <person name="Klostermeier U.C."/>
            <person name="Beiko R.G."/>
            <person name="Rosenstiel P."/>
            <person name="Hippler M."/>
            <person name="Laroche J."/>
        </authorList>
    </citation>
    <scope>NUCLEOTIDE SEQUENCE [LARGE SCALE GENOMIC DNA]</scope>
    <source>
        <strain evidence="2 3">CCMP1005</strain>
    </source>
</reference>
<evidence type="ECO:0000313" key="2">
    <source>
        <dbReference type="EMBL" id="EJK60666.1"/>
    </source>
</evidence>
<accession>K0SI50</accession>
<sequence>AWKRGTGGRGLDEVSRSAGCRGDSGDVPGRWPALDAWAEPAYALCKCCHHHHERERLLQGSMACFAGEGVVTSVTSPLSSPEYVNVDAVIEFLPK</sequence>
<feature type="region of interest" description="Disordered" evidence="1">
    <location>
        <begin position="1"/>
        <end position="23"/>
    </location>
</feature>
<dbReference type="AlphaFoldDB" id="K0SI50"/>
<proteinExistence type="predicted"/>
<organism evidence="2 3">
    <name type="scientific">Thalassiosira oceanica</name>
    <name type="common">Marine diatom</name>
    <dbReference type="NCBI Taxonomy" id="159749"/>
    <lineage>
        <taxon>Eukaryota</taxon>
        <taxon>Sar</taxon>
        <taxon>Stramenopiles</taxon>
        <taxon>Ochrophyta</taxon>
        <taxon>Bacillariophyta</taxon>
        <taxon>Coscinodiscophyceae</taxon>
        <taxon>Thalassiosirophycidae</taxon>
        <taxon>Thalassiosirales</taxon>
        <taxon>Thalassiosiraceae</taxon>
        <taxon>Thalassiosira</taxon>
    </lineage>
</organism>
<dbReference type="Proteomes" id="UP000266841">
    <property type="component" value="Unassembled WGS sequence"/>
</dbReference>
<evidence type="ECO:0000313" key="3">
    <source>
        <dbReference type="Proteomes" id="UP000266841"/>
    </source>
</evidence>
<evidence type="ECO:0000256" key="1">
    <source>
        <dbReference type="SAM" id="MobiDB-lite"/>
    </source>
</evidence>
<protein>
    <submittedName>
        <fullName evidence="2">Uncharacterized protein</fullName>
    </submittedName>
</protein>
<feature type="non-terminal residue" evidence="2">
    <location>
        <position position="1"/>
    </location>
</feature>
<dbReference type="EMBL" id="AGNL01020801">
    <property type="protein sequence ID" value="EJK60666.1"/>
    <property type="molecule type" value="Genomic_DNA"/>
</dbReference>
<comment type="caution">
    <text evidence="2">The sequence shown here is derived from an EMBL/GenBank/DDBJ whole genome shotgun (WGS) entry which is preliminary data.</text>
</comment>
<name>K0SI50_THAOC</name>
<keyword evidence="3" id="KW-1185">Reference proteome</keyword>
<gene>
    <name evidence="2" type="ORF">THAOC_18939</name>
</gene>